<dbReference type="SUPFAM" id="SSF47413">
    <property type="entry name" value="lambda repressor-like DNA-binding domains"/>
    <property type="match status" value="1"/>
</dbReference>
<dbReference type="Gene3D" id="1.10.260.40">
    <property type="entry name" value="lambda repressor-like DNA-binding domains"/>
    <property type="match status" value="1"/>
</dbReference>
<name>A0ABN9YLK1_9LACO</name>
<dbReference type="InterPro" id="IPR001387">
    <property type="entry name" value="Cro/C1-type_HTH"/>
</dbReference>
<evidence type="ECO:0000313" key="3">
    <source>
        <dbReference type="Proteomes" id="UP001314166"/>
    </source>
</evidence>
<dbReference type="CDD" id="cd00093">
    <property type="entry name" value="HTH_XRE"/>
    <property type="match status" value="1"/>
</dbReference>
<organism evidence="2 3">
    <name type="scientific">Fructobacillus evanidus</name>
    <dbReference type="NCBI Taxonomy" id="3064281"/>
    <lineage>
        <taxon>Bacteria</taxon>
        <taxon>Bacillati</taxon>
        <taxon>Bacillota</taxon>
        <taxon>Bacilli</taxon>
        <taxon>Lactobacillales</taxon>
        <taxon>Lactobacillaceae</taxon>
        <taxon>Fructobacillus</taxon>
    </lineage>
</organism>
<evidence type="ECO:0000259" key="1">
    <source>
        <dbReference type="PROSITE" id="PS50943"/>
    </source>
</evidence>
<keyword evidence="3" id="KW-1185">Reference proteome</keyword>
<accession>A0ABN9YLK1</accession>
<proteinExistence type="predicted"/>
<comment type="caution">
    <text evidence="2">The sequence shown here is derived from an EMBL/GenBank/DDBJ whole genome shotgun (WGS) entry which is preliminary data.</text>
</comment>
<gene>
    <name evidence="2" type="ORF">R55214_HHFBAMCI_00155</name>
</gene>
<dbReference type="EMBL" id="CAUZMB010000001">
    <property type="protein sequence ID" value="CAK1226757.1"/>
    <property type="molecule type" value="Genomic_DNA"/>
</dbReference>
<evidence type="ECO:0000313" key="2">
    <source>
        <dbReference type="EMBL" id="CAK1226757.1"/>
    </source>
</evidence>
<dbReference type="RefSeq" id="WP_338343204.1">
    <property type="nucleotide sequence ID" value="NZ_CAUZLH010000001.1"/>
</dbReference>
<protein>
    <recommendedName>
        <fullName evidence="1">HTH cro/C1-type domain-containing protein</fullName>
    </recommendedName>
</protein>
<sequence>MTETLQFKDIEGTRKMIKMSGENFASFSKKVKVDPSMMSNYLTGKKFPSPPTAKKIANGLGKDMYDIFFA</sequence>
<feature type="domain" description="HTH cro/C1-type" evidence="1">
    <location>
        <begin position="27"/>
        <end position="67"/>
    </location>
</feature>
<reference evidence="2 3" key="1">
    <citation type="submission" date="2023-10" db="EMBL/GenBank/DDBJ databases">
        <authorList>
            <person name="Botero Cardona J."/>
        </authorList>
    </citation>
    <scope>NUCLEOTIDE SEQUENCE [LARGE SCALE GENOMIC DNA]</scope>
    <source>
        <strain evidence="2 3">R-55214</strain>
    </source>
</reference>
<dbReference type="InterPro" id="IPR010982">
    <property type="entry name" value="Lambda_DNA-bd_dom_sf"/>
</dbReference>
<dbReference type="PROSITE" id="PS50943">
    <property type="entry name" value="HTH_CROC1"/>
    <property type="match status" value="1"/>
</dbReference>
<dbReference type="Proteomes" id="UP001314166">
    <property type="component" value="Unassembled WGS sequence"/>
</dbReference>